<reference evidence="1" key="1">
    <citation type="submission" date="2022-08" db="EMBL/GenBank/DDBJ databases">
        <title>Reclassification of Massilia species as members of the genera Telluria, Duganella, Pseudoduganella, Mokoshia gen. nov. and Zemynaea gen. nov. using orthogonal and non-orthogonal genome-based approaches.</title>
        <authorList>
            <person name="Bowman J.P."/>
        </authorList>
    </citation>
    <scope>NUCLEOTIDE SEQUENCE</scope>
    <source>
        <strain evidence="1">LMG 11547</strain>
    </source>
</reference>
<name>A0ABT2C4D4_9BURK</name>
<sequence length="72" mass="8189">MTDSNISFHQSRRASTLRQPGLAQYQAAVLEFDRLWESGGSRRQPERMKRLLALIEQFEEAETLDRAGAGLP</sequence>
<dbReference type="EMBL" id="JANUHC010000009">
    <property type="protein sequence ID" value="MCS0632235.1"/>
    <property type="molecule type" value="Genomic_DNA"/>
</dbReference>
<keyword evidence="2" id="KW-1185">Reference proteome</keyword>
<proteinExistence type="predicted"/>
<evidence type="ECO:0000313" key="2">
    <source>
        <dbReference type="Proteomes" id="UP001165263"/>
    </source>
</evidence>
<comment type="caution">
    <text evidence="1">The sequence shown here is derived from an EMBL/GenBank/DDBJ whole genome shotgun (WGS) entry which is preliminary data.</text>
</comment>
<dbReference type="RefSeq" id="WP_259451274.1">
    <property type="nucleotide sequence ID" value="NZ_CP119520.1"/>
</dbReference>
<evidence type="ECO:0008006" key="3">
    <source>
        <dbReference type="Google" id="ProtNLM"/>
    </source>
</evidence>
<organism evidence="1 2">
    <name type="scientific">Telluria mixta</name>
    <dbReference type="NCBI Taxonomy" id="34071"/>
    <lineage>
        <taxon>Bacteria</taxon>
        <taxon>Pseudomonadati</taxon>
        <taxon>Pseudomonadota</taxon>
        <taxon>Betaproteobacteria</taxon>
        <taxon>Burkholderiales</taxon>
        <taxon>Oxalobacteraceae</taxon>
        <taxon>Telluria group</taxon>
        <taxon>Telluria</taxon>
    </lineage>
</organism>
<dbReference type="Proteomes" id="UP001165263">
    <property type="component" value="Unassembled WGS sequence"/>
</dbReference>
<protein>
    <recommendedName>
        <fullName evidence="3">Transcriptional regulator</fullName>
    </recommendedName>
</protein>
<gene>
    <name evidence="1" type="ORF">NX786_23170</name>
</gene>
<accession>A0ABT2C4D4</accession>
<evidence type="ECO:0000313" key="1">
    <source>
        <dbReference type="EMBL" id="MCS0632235.1"/>
    </source>
</evidence>